<protein>
    <submittedName>
        <fullName evidence="3">Antibiotic biosynthesis monooxygenase</fullName>
    </submittedName>
</protein>
<evidence type="ECO:0000313" key="4">
    <source>
        <dbReference type="Proteomes" id="UP000583266"/>
    </source>
</evidence>
<dbReference type="Pfam" id="PF03992">
    <property type="entry name" value="ABM"/>
    <property type="match status" value="1"/>
</dbReference>
<dbReference type="RefSeq" id="WP_169225133.1">
    <property type="nucleotide sequence ID" value="NZ_JABBGC010000001.1"/>
</dbReference>
<feature type="signal peptide" evidence="1">
    <location>
        <begin position="1"/>
        <end position="21"/>
    </location>
</feature>
<name>A0A848GL39_9BACT</name>
<dbReference type="Gene3D" id="3.30.70.100">
    <property type="match status" value="1"/>
</dbReference>
<dbReference type="SUPFAM" id="SSF54909">
    <property type="entry name" value="Dimeric alpha+beta barrel"/>
    <property type="match status" value="1"/>
</dbReference>
<organism evidence="3 4">
    <name type="scientific">Chitinophaga fulva</name>
    <dbReference type="NCBI Taxonomy" id="2728842"/>
    <lineage>
        <taxon>Bacteria</taxon>
        <taxon>Pseudomonadati</taxon>
        <taxon>Bacteroidota</taxon>
        <taxon>Chitinophagia</taxon>
        <taxon>Chitinophagales</taxon>
        <taxon>Chitinophagaceae</taxon>
        <taxon>Chitinophaga</taxon>
    </lineage>
</organism>
<evidence type="ECO:0000259" key="2">
    <source>
        <dbReference type="PROSITE" id="PS51725"/>
    </source>
</evidence>
<keyword evidence="4" id="KW-1185">Reference proteome</keyword>
<dbReference type="Proteomes" id="UP000583266">
    <property type="component" value="Unassembled WGS sequence"/>
</dbReference>
<dbReference type="PANTHER" id="PTHR33336">
    <property type="entry name" value="QUINOL MONOOXYGENASE YGIN-RELATED"/>
    <property type="match status" value="1"/>
</dbReference>
<sequence length="134" mass="15115">MYTRMIALLLLITAFYFPAQAYAVKPSAMNTAKDTTAAVSLYGFLRPKKEHAATLRRELLALVAPTRAEAGNLVYNIHEEKDGAIFIYEVWRSQADLDKHMQQPHLKRFMGQVSAWLASDIEAYSGKLITPVKK</sequence>
<keyword evidence="1" id="KW-0732">Signal</keyword>
<dbReference type="InterPro" id="IPR050744">
    <property type="entry name" value="AI-2_Isomerase_LsrG"/>
</dbReference>
<feature type="domain" description="ABM" evidence="2">
    <location>
        <begin position="39"/>
        <end position="125"/>
    </location>
</feature>
<proteinExistence type="predicted"/>
<keyword evidence="3" id="KW-0560">Oxidoreductase</keyword>
<accession>A0A848GL39</accession>
<evidence type="ECO:0000313" key="3">
    <source>
        <dbReference type="EMBL" id="NML38109.1"/>
    </source>
</evidence>
<evidence type="ECO:0000256" key="1">
    <source>
        <dbReference type="SAM" id="SignalP"/>
    </source>
</evidence>
<feature type="chain" id="PRO_5032272656" evidence="1">
    <location>
        <begin position="22"/>
        <end position="134"/>
    </location>
</feature>
<comment type="caution">
    <text evidence="3">The sequence shown here is derived from an EMBL/GenBank/DDBJ whole genome shotgun (WGS) entry which is preliminary data.</text>
</comment>
<dbReference type="EMBL" id="JABBGC010000001">
    <property type="protein sequence ID" value="NML38109.1"/>
    <property type="molecule type" value="Genomic_DNA"/>
</dbReference>
<dbReference type="InterPro" id="IPR011008">
    <property type="entry name" value="Dimeric_a/b-barrel"/>
</dbReference>
<dbReference type="PANTHER" id="PTHR33336:SF3">
    <property type="entry name" value="ABM DOMAIN-CONTAINING PROTEIN"/>
    <property type="match status" value="1"/>
</dbReference>
<dbReference type="PROSITE" id="PS51725">
    <property type="entry name" value="ABM"/>
    <property type="match status" value="1"/>
</dbReference>
<dbReference type="InterPro" id="IPR007138">
    <property type="entry name" value="ABM_dom"/>
</dbReference>
<gene>
    <name evidence="3" type="ORF">HHL17_12965</name>
</gene>
<keyword evidence="3" id="KW-0503">Monooxygenase</keyword>
<dbReference type="GO" id="GO:0004497">
    <property type="term" value="F:monooxygenase activity"/>
    <property type="evidence" value="ECO:0007669"/>
    <property type="project" value="UniProtKB-KW"/>
</dbReference>
<dbReference type="AlphaFoldDB" id="A0A848GL39"/>
<reference evidence="3 4" key="1">
    <citation type="submission" date="2020-04" db="EMBL/GenBank/DDBJ databases">
        <title>Chitinophaga sp. G-6-1-13 sp. nov., isolated from soil.</title>
        <authorList>
            <person name="Dahal R.H."/>
            <person name="Chaudhary D.K."/>
        </authorList>
    </citation>
    <scope>NUCLEOTIDE SEQUENCE [LARGE SCALE GENOMIC DNA]</scope>
    <source>
        <strain evidence="3 4">G-6-1-13</strain>
    </source>
</reference>